<evidence type="ECO:0000313" key="2">
    <source>
        <dbReference type="EMBL" id="MDS3861328.1"/>
    </source>
</evidence>
<evidence type="ECO:0000259" key="1">
    <source>
        <dbReference type="SMART" id="SM00933"/>
    </source>
</evidence>
<feature type="domain" description="NurA" evidence="1">
    <location>
        <begin position="95"/>
        <end position="354"/>
    </location>
</feature>
<dbReference type="EMBL" id="JAVMIP010000011">
    <property type="protein sequence ID" value="MDS3861328.1"/>
    <property type="molecule type" value="Genomic_DNA"/>
</dbReference>
<dbReference type="Proteomes" id="UP001268256">
    <property type="component" value="Unassembled WGS sequence"/>
</dbReference>
<dbReference type="SMART" id="SM00933">
    <property type="entry name" value="NurA"/>
    <property type="match status" value="1"/>
</dbReference>
<sequence>MPLNLLQLRYALSQNRADFHHFDHGFTETYQAYERAFEDISHLSDAELNLRLPPEQWIGARPLEKVTPAWAVDFPYQWQHRDQSRAWAKTCLQGVTTVAVDGSQLLPSEDISIPVGLVQVAWFANPHQGGLGYEKQTQLEILTPLKLQSDPHHRPPDRLVNLRRFQMEIEQLIKDMTSHPQARDRLLFFDGSLIATFAETFDPTSRQDYVQALIKLITASEAQQVPLIAYIDHSRARDLCSLLAHLADLPPTDTVFDSHLLGGLAWGQRTPVFQAQRVGSDGRPGILSDYGDVAEKVAFSYLKAHSGQPVRLEFPSWLVESGQIEVIMDWVRAEIIAGQGYPYAIETADQAAVIQATDRQAFLKIFQAWATEQNLNLHFTRKYVSKTQRR</sequence>
<proteinExistence type="predicted"/>
<keyword evidence="3" id="KW-1185">Reference proteome</keyword>
<reference evidence="3" key="1">
    <citation type="submission" date="2023-07" db="EMBL/GenBank/DDBJ databases">
        <authorList>
            <person name="Luz R."/>
            <person name="Cordeiro R."/>
            <person name="Fonseca A."/>
            <person name="Goncalves V."/>
        </authorList>
    </citation>
    <scope>NUCLEOTIDE SEQUENCE [LARGE SCALE GENOMIC DNA]</scope>
    <source>
        <strain evidence="3">BACA0444</strain>
    </source>
</reference>
<dbReference type="InterPro" id="IPR018977">
    <property type="entry name" value="NurA_domain"/>
</dbReference>
<evidence type="ECO:0000313" key="3">
    <source>
        <dbReference type="Proteomes" id="UP001268256"/>
    </source>
</evidence>
<dbReference type="RefSeq" id="WP_322878573.1">
    <property type="nucleotide sequence ID" value="NZ_JAVMIP010000011.1"/>
</dbReference>
<protein>
    <submittedName>
        <fullName evidence="2">DNA double-strand break repair nuclease NurA</fullName>
    </submittedName>
</protein>
<dbReference type="AlphaFoldDB" id="A0AAE4JXS8"/>
<name>A0AAE4JXS8_9CYAN</name>
<comment type="caution">
    <text evidence="2">The sequence shown here is derived from an EMBL/GenBank/DDBJ whole genome shotgun (WGS) entry which is preliminary data.</text>
</comment>
<gene>
    <name evidence="2" type="ORF">RIF25_10965</name>
</gene>
<organism evidence="2 3">
    <name type="scientific">Pseudocalidococcus azoricus BACA0444</name>
    <dbReference type="NCBI Taxonomy" id="2918990"/>
    <lineage>
        <taxon>Bacteria</taxon>
        <taxon>Bacillati</taxon>
        <taxon>Cyanobacteriota</taxon>
        <taxon>Cyanophyceae</taxon>
        <taxon>Acaryochloridales</taxon>
        <taxon>Thermosynechococcaceae</taxon>
        <taxon>Pseudocalidococcus</taxon>
        <taxon>Pseudocalidococcus azoricus</taxon>
    </lineage>
</organism>
<dbReference type="Pfam" id="PF09376">
    <property type="entry name" value="NurA"/>
    <property type="match status" value="1"/>
</dbReference>
<accession>A0AAE4JXS8</accession>